<dbReference type="PANTHER" id="PTHR11751:SF29">
    <property type="entry name" value="ALANINE TRANSAMINASE"/>
    <property type="match status" value="1"/>
</dbReference>
<comment type="cofactor">
    <cofactor evidence="1">
        <name>pyridoxal 5'-phosphate</name>
        <dbReference type="ChEBI" id="CHEBI:597326"/>
    </cofactor>
</comment>
<dbReference type="PANTHER" id="PTHR11751">
    <property type="entry name" value="ALANINE AMINOTRANSFERASE"/>
    <property type="match status" value="1"/>
</dbReference>
<feature type="non-terminal residue" evidence="6">
    <location>
        <position position="1"/>
    </location>
</feature>
<dbReference type="OrthoDB" id="1732682at2759"/>
<evidence type="ECO:0000256" key="2">
    <source>
        <dbReference type="ARBA" id="ARBA00011738"/>
    </source>
</evidence>
<comment type="subunit">
    <text evidence="2">Homodimer.</text>
</comment>
<gene>
    <name evidence="6" type="ORF">AFUS01_LOCUS5073</name>
</gene>
<proteinExistence type="predicted"/>
<keyword evidence="3" id="KW-0032">Aminotransferase</keyword>
<organism evidence="6 7">
    <name type="scientific">Allacma fusca</name>
    <dbReference type="NCBI Taxonomy" id="39272"/>
    <lineage>
        <taxon>Eukaryota</taxon>
        <taxon>Metazoa</taxon>
        <taxon>Ecdysozoa</taxon>
        <taxon>Arthropoda</taxon>
        <taxon>Hexapoda</taxon>
        <taxon>Collembola</taxon>
        <taxon>Symphypleona</taxon>
        <taxon>Sminthuridae</taxon>
        <taxon>Allacma</taxon>
    </lineage>
</organism>
<dbReference type="Proteomes" id="UP000708208">
    <property type="component" value="Unassembled WGS sequence"/>
</dbReference>
<protein>
    <submittedName>
        <fullName evidence="6">Uncharacterized protein</fullName>
    </submittedName>
</protein>
<sequence length="56" mass="6576">SIIKFACEERLFILADEVYQDNIYEGSEFLSFKKVMSEMDSPYNTMELISFFSCSK</sequence>
<feature type="non-terminal residue" evidence="6">
    <location>
        <position position="56"/>
    </location>
</feature>
<evidence type="ECO:0000313" key="7">
    <source>
        <dbReference type="Proteomes" id="UP000708208"/>
    </source>
</evidence>
<accession>A0A8J2NMV6</accession>
<comment type="caution">
    <text evidence="6">The sequence shown here is derived from an EMBL/GenBank/DDBJ whole genome shotgun (WGS) entry which is preliminary data.</text>
</comment>
<evidence type="ECO:0000256" key="5">
    <source>
        <dbReference type="ARBA" id="ARBA00022898"/>
    </source>
</evidence>
<evidence type="ECO:0000256" key="3">
    <source>
        <dbReference type="ARBA" id="ARBA00022576"/>
    </source>
</evidence>
<dbReference type="AlphaFoldDB" id="A0A8J2NMV6"/>
<keyword evidence="5" id="KW-0663">Pyridoxal phosphate</keyword>
<dbReference type="GO" id="GO:0008483">
    <property type="term" value="F:transaminase activity"/>
    <property type="evidence" value="ECO:0007669"/>
    <property type="project" value="UniProtKB-KW"/>
</dbReference>
<keyword evidence="7" id="KW-1185">Reference proteome</keyword>
<dbReference type="EMBL" id="CAJVCH010032132">
    <property type="protein sequence ID" value="CAG7711086.1"/>
    <property type="molecule type" value="Genomic_DNA"/>
</dbReference>
<evidence type="ECO:0000256" key="1">
    <source>
        <dbReference type="ARBA" id="ARBA00001933"/>
    </source>
</evidence>
<reference evidence="6" key="1">
    <citation type="submission" date="2021-06" db="EMBL/GenBank/DDBJ databases">
        <authorList>
            <person name="Hodson N. C."/>
            <person name="Mongue J. A."/>
            <person name="Jaron S. K."/>
        </authorList>
    </citation>
    <scope>NUCLEOTIDE SEQUENCE</scope>
</reference>
<evidence type="ECO:0000313" key="6">
    <source>
        <dbReference type="EMBL" id="CAG7711086.1"/>
    </source>
</evidence>
<name>A0A8J2NMV6_9HEXA</name>
<keyword evidence="4" id="KW-0808">Transferase</keyword>
<evidence type="ECO:0000256" key="4">
    <source>
        <dbReference type="ARBA" id="ARBA00022679"/>
    </source>
</evidence>
<dbReference type="InterPro" id="IPR045088">
    <property type="entry name" value="ALAT1/2-like"/>
</dbReference>